<dbReference type="Proteomes" id="UP001148629">
    <property type="component" value="Unassembled WGS sequence"/>
</dbReference>
<dbReference type="EMBL" id="JANRMS010000128">
    <property type="protein sequence ID" value="KAJ3546046.1"/>
    <property type="molecule type" value="Genomic_DNA"/>
</dbReference>
<evidence type="ECO:0000313" key="1">
    <source>
        <dbReference type="EMBL" id="KAJ3546046.1"/>
    </source>
</evidence>
<name>A0ACC1STL4_9HYPO</name>
<gene>
    <name evidence="1" type="ORF">NM208_g2216</name>
</gene>
<accession>A0ACC1STL4</accession>
<protein>
    <submittedName>
        <fullName evidence="1">Uncharacterized protein</fullName>
    </submittedName>
</protein>
<comment type="caution">
    <text evidence="1">The sequence shown here is derived from an EMBL/GenBank/DDBJ whole genome shotgun (WGS) entry which is preliminary data.</text>
</comment>
<proteinExistence type="predicted"/>
<organism evidence="1 2">
    <name type="scientific">Fusarium decemcellulare</name>
    <dbReference type="NCBI Taxonomy" id="57161"/>
    <lineage>
        <taxon>Eukaryota</taxon>
        <taxon>Fungi</taxon>
        <taxon>Dikarya</taxon>
        <taxon>Ascomycota</taxon>
        <taxon>Pezizomycotina</taxon>
        <taxon>Sordariomycetes</taxon>
        <taxon>Hypocreomycetidae</taxon>
        <taxon>Hypocreales</taxon>
        <taxon>Nectriaceae</taxon>
        <taxon>Fusarium</taxon>
        <taxon>Fusarium decemcellulare species complex</taxon>
    </lineage>
</organism>
<evidence type="ECO:0000313" key="2">
    <source>
        <dbReference type="Proteomes" id="UP001148629"/>
    </source>
</evidence>
<reference evidence="1" key="1">
    <citation type="submission" date="2022-08" db="EMBL/GenBank/DDBJ databases">
        <title>Genome Sequence of Fusarium decemcellulare.</title>
        <authorList>
            <person name="Buettner E."/>
        </authorList>
    </citation>
    <scope>NUCLEOTIDE SEQUENCE</scope>
    <source>
        <strain evidence="1">Babe19</strain>
    </source>
</reference>
<keyword evidence="2" id="KW-1185">Reference proteome</keyword>
<sequence length="491" mass="56957">MTATVNGTGPHKARACTMLRTQGSQIVNSAGEEVVLKGAALGGMLNMENFITGYSGHEHQHREQMAEVLGQEKATFFFDRLLHHFFTDSDAAYFASLGLNCIRIPFNYRHLMDDQDPDNLKKEGFDLLDKYVEICGRHNLYVVLDMHAVPGGQNQDWHSDSGIARAMFWDFKDHQDRAIQLWEALAKHYKNNPVVAGYNLLNEPADPHKTPSGHFGDKLIKWYERAEKRIRAIDPEHMIFIDGNTYAMDFRAFPEKPLPNAVYACHDYSFLGFPIGEQFENTEEQKERLRASFERKVQFMREKRVPIWNGEFGPVYQNEQKEGEEGIKANAKRFALLKEQLAIYKETNVSWSIWLYKDIGYQGMVYVDPESSYMRLIAPFVAKKQRLGLDFWGVVNKDGVKHLYEPFLQGLKEEVLEKYRSTRYPKIWTIERHFERVIRECLMSEYAGWEMAELFRDKSKDELEDLAGSFAFEKCIKRDALTEILSHDSAK</sequence>